<sequence length="429" mass="49569">MYRRLGNHAAEPGETGPGQTLKTSLRSVLVVAKTFRLLLVSIATVFVLCTVFMSTSVTSQMDALGLVSPGTANTTGYFSFYRGSPPSLNTKSMASIEKRLRYFFPFDAAGEIENNIWQLWKYRADNEKFPSKCFTHMERWRVANLEYNHNLITLDEAEQQIVDYFSYDMPEVVDAYYSLKDTRLKYDFLKYLVVFTSGGVYADIDTLDAKPLRYWYQSTLKPTKFMVGIDVDYNDVNWDILYNRRLTFSTKVFRAKSHHPFLAKLIARIVYTSYNSAEEIASIDWNQAYQNVDSNDEPLIQFTSASIFTDTLFDYFNDLNNPVVHRVARTEKDLIPEQIFGPETSSIFSYKLFTLARGPTQVDDIVVMPQLTFKGPTTGYHKGDLNSQSYDSEYDDENEKDFYYYARPLHFLSWDSLVQNEKDKQLLSN</sequence>
<evidence type="ECO:0000256" key="2">
    <source>
        <dbReference type="SAM" id="MobiDB-lite"/>
    </source>
</evidence>
<dbReference type="GeneID" id="30176702"/>
<proteinExistence type="inferred from homology"/>
<dbReference type="STRING" id="763406.A0A1E3NK42"/>
<feature type="transmembrane region" description="Helical" evidence="3">
    <location>
        <begin position="35"/>
        <end position="53"/>
    </location>
</feature>
<dbReference type="Pfam" id="PF04488">
    <property type="entry name" value="Gly_transf_sug"/>
    <property type="match status" value="1"/>
</dbReference>
<evidence type="ECO:0000256" key="1">
    <source>
        <dbReference type="ARBA" id="ARBA00009003"/>
    </source>
</evidence>
<gene>
    <name evidence="4" type="ORF">PICMEDRAFT_131018</name>
</gene>
<evidence type="ECO:0000313" key="5">
    <source>
        <dbReference type="Proteomes" id="UP000094455"/>
    </source>
</evidence>
<dbReference type="AlphaFoldDB" id="A0A1E3NK42"/>
<dbReference type="GO" id="GO:0006487">
    <property type="term" value="P:protein N-linked glycosylation"/>
    <property type="evidence" value="ECO:0007669"/>
    <property type="project" value="TreeGrafter"/>
</dbReference>
<dbReference type="GO" id="GO:0000009">
    <property type="term" value="F:alpha-1,6-mannosyltransferase activity"/>
    <property type="evidence" value="ECO:0007669"/>
    <property type="project" value="InterPro"/>
</dbReference>
<dbReference type="PANTHER" id="PTHR31834">
    <property type="entry name" value="INITIATION-SPECIFIC ALPHA-1,6-MANNOSYLTRANSFERASE"/>
    <property type="match status" value="1"/>
</dbReference>
<dbReference type="GO" id="GO:0000136">
    <property type="term" value="C:mannan polymerase complex"/>
    <property type="evidence" value="ECO:0007669"/>
    <property type="project" value="TreeGrafter"/>
</dbReference>
<dbReference type="InterPro" id="IPR039367">
    <property type="entry name" value="Och1-like"/>
</dbReference>
<dbReference type="RefSeq" id="XP_019017620.1">
    <property type="nucleotide sequence ID" value="XM_019160015.1"/>
</dbReference>
<dbReference type="InterPro" id="IPR029044">
    <property type="entry name" value="Nucleotide-diphossugar_trans"/>
</dbReference>
<protein>
    <recommendedName>
        <fullName evidence="6">Glycosyltransferase family 32 protein</fullName>
    </recommendedName>
</protein>
<comment type="similarity">
    <text evidence="1">Belongs to the glycosyltransferase 32 family.</text>
</comment>
<dbReference type="Proteomes" id="UP000094455">
    <property type="component" value="Unassembled WGS sequence"/>
</dbReference>
<feature type="region of interest" description="Disordered" evidence="2">
    <location>
        <begin position="1"/>
        <end position="20"/>
    </location>
</feature>
<keyword evidence="3" id="KW-0812">Transmembrane</keyword>
<dbReference type="PANTHER" id="PTHR31834:SF1">
    <property type="entry name" value="INITIATION-SPECIFIC ALPHA-1,6-MANNOSYLTRANSFERASE"/>
    <property type="match status" value="1"/>
</dbReference>
<dbReference type="Gene3D" id="3.90.550.20">
    <property type="match status" value="1"/>
</dbReference>
<dbReference type="OrthoDB" id="409543at2759"/>
<keyword evidence="3" id="KW-1133">Transmembrane helix</keyword>
<reference evidence="4 5" key="1">
    <citation type="journal article" date="2016" name="Proc. Natl. Acad. Sci. U.S.A.">
        <title>Comparative genomics of biotechnologically important yeasts.</title>
        <authorList>
            <person name="Riley R."/>
            <person name="Haridas S."/>
            <person name="Wolfe K.H."/>
            <person name="Lopes M.R."/>
            <person name="Hittinger C.T."/>
            <person name="Goeker M."/>
            <person name="Salamov A.A."/>
            <person name="Wisecaver J.H."/>
            <person name="Long T.M."/>
            <person name="Calvey C.H."/>
            <person name="Aerts A.L."/>
            <person name="Barry K.W."/>
            <person name="Choi C."/>
            <person name="Clum A."/>
            <person name="Coughlan A.Y."/>
            <person name="Deshpande S."/>
            <person name="Douglass A.P."/>
            <person name="Hanson S.J."/>
            <person name="Klenk H.-P."/>
            <person name="LaButti K.M."/>
            <person name="Lapidus A."/>
            <person name="Lindquist E.A."/>
            <person name="Lipzen A.M."/>
            <person name="Meier-Kolthoff J.P."/>
            <person name="Ohm R.A."/>
            <person name="Otillar R.P."/>
            <person name="Pangilinan J.L."/>
            <person name="Peng Y."/>
            <person name="Rokas A."/>
            <person name="Rosa C.A."/>
            <person name="Scheuner C."/>
            <person name="Sibirny A.A."/>
            <person name="Slot J.C."/>
            <person name="Stielow J.B."/>
            <person name="Sun H."/>
            <person name="Kurtzman C.P."/>
            <person name="Blackwell M."/>
            <person name="Grigoriev I.V."/>
            <person name="Jeffries T.W."/>
        </authorList>
    </citation>
    <scope>NUCLEOTIDE SEQUENCE [LARGE SCALE GENOMIC DNA]</scope>
    <source>
        <strain evidence="4 5">NRRL Y-2026</strain>
    </source>
</reference>
<evidence type="ECO:0008006" key="6">
    <source>
        <dbReference type="Google" id="ProtNLM"/>
    </source>
</evidence>
<organism evidence="4 5">
    <name type="scientific">Pichia membranifaciens NRRL Y-2026</name>
    <dbReference type="NCBI Taxonomy" id="763406"/>
    <lineage>
        <taxon>Eukaryota</taxon>
        <taxon>Fungi</taxon>
        <taxon>Dikarya</taxon>
        <taxon>Ascomycota</taxon>
        <taxon>Saccharomycotina</taxon>
        <taxon>Pichiomycetes</taxon>
        <taxon>Pichiales</taxon>
        <taxon>Pichiaceae</taxon>
        <taxon>Pichia</taxon>
    </lineage>
</organism>
<accession>A0A1E3NK42</accession>
<dbReference type="InterPro" id="IPR007577">
    <property type="entry name" value="GlycoTrfase_DXD_sugar-bd_CS"/>
</dbReference>
<dbReference type="EMBL" id="KV454003">
    <property type="protein sequence ID" value="ODQ46507.1"/>
    <property type="molecule type" value="Genomic_DNA"/>
</dbReference>
<keyword evidence="5" id="KW-1185">Reference proteome</keyword>
<name>A0A1E3NK42_9ASCO</name>
<evidence type="ECO:0000256" key="3">
    <source>
        <dbReference type="SAM" id="Phobius"/>
    </source>
</evidence>
<evidence type="ECO:0000313" key="4">
    <source>
        <dbReference type="EMBL" id="ODQ46507.1"/>
    </source>
</evidence>
<dbReference type="SUPFAM" id="SSF53448">
    <property type="entry name" value="Nucleotide-diphospho-sugar transferases"/>
    <property type="match status" value="1"/>
</dbReference>
<keyword evidence="3" id="KW-0472">Membrane</keyword>